<organism evidence="1 2">
    <name type="scientific">Salinibacter ruber</name>
    <dbReference type="NCBI Taxonomy" id="146919"/>
    <lineage>
        <taxon>Bacteria</taxon>
        <taxon>Pseudomonadati</taxon>
        <taxon>Rhodothermota</taxon>
        <taxon>Rhodothermia</taxon>
        <taxon>Rhodothermales</taxon>
        <taxon>Salinibacteraceae</taxon>
        <taxon>Salinibacter</taxon>
    </lineage>
</organism>
<evidence type="ECO:0000313" key="1">
    <source>
        <dbReference type="EMBL" id="MCS3953104.1"/>
    </source>
</evidence>
<dbReference type="EMBL" id="JANUBB010000016">
    <property type="protein sequence ID" value="MCS3953104.1"/>
    <property type="molecule type" value="Genomic_DNA"/>
</dbReference>
<reference evidence="1" key="1">
    <citation type="submission" date="2022-08" db="EMBL/GenBank/DDBJ databases">
        <title>Genomic Encyclopedia of Type Strains, Phase V (KMG-V): Genome sequencing to study the core and pangenomes of soil and plant-associated prokaryotes.</title>
        <authorList>
            <person name="Whitman W."/>
        </authorList>
    </citation>
    <scope>NUCLEOTIDE SEQUENCE</scope>
    <source>
        <strain evidence="1">SP2017</strain>
    </source>
</reference>
<protein>
    <submittedName>
        <fullName evidence="1">Uncharacterized protein</fullName>
    </submittedName>
</protein>
<proteinExistence type="predicted"/>
<name>A0A9X2Z547_9BACT</name>
<dbReference type="AlphaFoldDB" id="A0A9X2Z547"/>
<gene>
    <name evidence="1" type="ORF">GGP83_003079</name>
</gene>
<accession>A0A9X2Z547</accession>
<sequence>MSKIGNEVSLDFEKYGDVKESCKYVFKKMDDCMVATTQIINSQRSPRKKDISLRSHQARASPFVAIEVKTSVPTLDLEKAKRNTLEKELIPDVVEMCGKWRPKSEYMFFKNESAYLKKYKRMLKKLESYPKKYRKKIEKNIEVSDFYDFKGKVRPSFRKKGLMSEIGWCVDTILSGKATEKELFLYYKSEINSSISKYPHE</sequence>
<comment type="caution">
    <text evidence="1">The sequence shown here is derived from an EMBL/GenBank/DDBJ whole genome shotgun (WGS) entry which is preliminary data.</text>
</comment>
<evidence type="ECO:0000313" key="2">
    <source>
        <dbReference type="Proteomes" id="UP001155010"/>
    </source>
</evidence>
<dbReference type="RefSeq" id="WP_259082452.1">
    <property type="nucleotide sequence ID" value="NZ_JANUBB010000016.1"/>
</dbReference>
<dbReference type="Proteomes" id="UP001155010">
    <property type="component" value="Unassembled WGS sequence"/>
</dbReference>